<dbReference type="PROSITE" id="PS51257">
    <property type="entry name" value="PROKAR_LIPOPROTEIN"/>
    <property type="match status" value="1"/>
</dbReference>
<accession>A0ABV3DH36</accession>
<sequence length="268" mass="27249">MATPLRFRRTVVPVAVVTSLLMLASACSGDDDKNADSSPSATKAQTAAPGDPDASASPDATPSAGGSGKPSPTGGTTSGTPPTEAQLKQIILGQEDVPANVKLAPFSGNDEEAQADDATCQPVLEALSGGVTRGKSTAHTGNRYLVDDDANDISVILLASYANGGAKKLVDDATAALASCSSIPAAKGGSKVQFTTEKVALTSKADTTLGIELGTRVGTRSVPTDYAIIQVGDMLAIFVNLNTETGEAEMPEKRLLDAQAEKMRAGQS</sequence>
<name>A0ABV3DH36_9ACTN</name>
<evidence type="ECO:0000256" key="2">
    <source>
        <dbReference type="SAM" id="SignalP"/>
    </source>
</evidence>
<feature type="compositionally biased region" description="Polar residues" evidence="1">
    <location>
        <begin position="36"/>
        <end position="45"/>
    </location>
</feature>
<feature type="compositionally biased region" description="Basic and acidic residues" evidence="1">
    <location>
        <begin position="250"/>
        <end position="268"/>
    </location>
</feature>
<feature type="region of interest" description="Disordered" evidence="1">
    <location>
        <begin position="28"/>
        <end position="83"/>
    </location>
</feature>
<proteinExistence type="predicted"/>
<keyword evidence="4" id="KW-1185">Reference proteome</keyword>
<organism evidence="3 4">
    <name type="scientific">Streptodolium elevatio</name>
    <dbReference type="NCBI Taxonomy" id="3157996"/>
    <lineage>
        <taxon>Bacteria</taxon>
        <taxon>Bacillati</taxon>
        <taxon>Actinomycetota</taxon>
        <taxon>Actinomycetes</taxon>
        <taxon>Kitasatosporales</taxon>
        <taxon>Streptomycetaceae</taxon>
        <taxon>Streptodolium</taxon>
    </lineage>
</organism>
<feature type="region of interest" description="Disordered" evidence="1">
    <location>
        <begin position="249"/>
        <end position="268"/>
    </location>
</feature>
<evidence type="ECO:0008006" key="5">
    <source>
        <dbReference type="Google" id="ProtNLM"/>
    </source>
</evidence>
<protein>
    <recommendedName>
        <fullName evidence="5">Lipoprotein</fullName>
    </recommendedName>
</protein>
<dbReference type="RefSeq" id="WP_358352671.1">
    <property type="nucleotide sequence ID" value="NZ_JBEZFP010000023.1"/>
</dbReference>
<dbReference type="Proteomes" id="UP001551482">
    <property type="component" value="Unassembled WGS sequence"/>
</dbReference>
<evidence type="ECO:0000313" key="4">
    <source>
        <dbReference type="Proteomes" id="UP001551482"/>
    </source>
</evidence>
<evidence type="ECO:0000313" key="3">
    <source>
        <dbReference type="EMBL" id="MEU8134209.1"/>
    </source>
</evidence>
<keyword evidence="2" id="KW-0732">Signal</keyword>
<feature type="compositionally biased region" description="Low complexity" evidence="1">
    <location>
        <begin position="46"/>
        <end position="83"/>
    </location>
</feature>
<evidence type="ECO:0000256" key="1">
    <source>
        <dbReference type="SAM" id="MobiDB-lite"/>
    </source>
</evidence>
<reference evidence="3 4" key="1">
    <citation type="submission" date="2024-06" db="EMBL/GenBank/DDBJ databases">
        <title>The Natural Products Discovery Center: Release of the First 8490 Sequenced Strains for Exploring Actinobacteria Biosynthetic Diversity.</title>
        <authorList>
            <person name="Kalkreuter E."/>
            <person name="Kautsar S.A."/>
            <person name="Yang D."/>
            <person name="Bader C.D."/>
            <person name="Teijaro C.N."/>
            <person name="Fluegel L."/>
            <person name="Davis C.M."/>
            <person name="Simpson J.R."/>
            <person name="Lauterbach L."/>
            <person name="Steele A.D."/>
            <person name="Gui C."/>
            <person name="Meng S."/>
            <person name="Li G."/>
            <person name="Viehrig K."/>
            <person name="Ye F."/>
            <person name="Su P."/>
            <person name="Kiefer A.F."/>
            <person name="Nichols A."/>
            <person name="Cepeda A.J."/>
            <person name="Yan W."/>
            <person name="Fan B."/>
            <person name="Jiang Y."/>
            <person name="Adhikari A."/>
            <person name="Zheng C.-J."/>
            <person name="Schuster L."/>
            <person name="Cowan T.M."/>
            <person name="Smanski M.J."/>
            <person name="Chevrette M.G."/>
            <person name="De Carvalho L.P.S."/>
            <person name="Shen B."/>
        </authorList>
    </citation>
    <scope>NUCLEOTIDE SEQUENCE [LARGE SCALE GENOMIC DNA]</scope>
    <source>
        <strain evidence="3 4">NPDC048946</strain>
    </source>
</reference>
<dbReference type="EMBL" id="JBEZFP010000023">
    <property type="protein sequence ID" value="MEU8134209.1"/>
    <property type="molecule type" value="Genomic_DNA"/>
</dbReference>
<feature type="signal peptide" evidence="2">
    <location>
        <begin position="1"/>
        <end position="28"/>
    </location>
</feature>
<gene>
    <name evidence="3" type="ORF">AB0C36_11925</name>
</gene>
<feature type="chain" id="PRO_5045258008" description="Lipoprotein" evidence="2">
    <location>
        <begin position="29"/>
        <end position="268"/>
    </location>
</feature>
<comment type="caution">
    <text evidence="3">The sequence shown here is derived from an EMBL/GenBank/DDBJ whole genome shotgun (WGS) entry which is preliminary data.</text>
</comment>